<comment type="similarity">
    <text evidence="2 8">Belongs to the Wnt family.</text>
</comment>
<evidence type="ECO:0000256" key="9">
    <source>
        <dbReference type="SAM" id="SignalP"/>
    </source>
</evidence>
<evidence type="ECO:0000313" key="11">
    <source>
        <dbReference type="Proteomes" id="UP000037069"/>
    </source>
</evidence>
<accession>A0A0L0CEL6</accession>
<feature type="chain" id="PRO_5005535960" description="Protein Wnt" evidence="9">
    <location>
        <begin position="21"/>
        <end position="332"/>
    </location>
</feature>
<dbReference type="InterPro" id="IPR005817">
    <property type="entry name" value="Wnt"/>
</dbReference>
<dbReference type="GO" id="GO:0005125">
    <property type="term" value="F:cytokine activity"/>
    <property type="evidence" value="ECO:0007669"/>
    <property type="project" value="TreeGrafter"/>
</dbReference>
<sequence>MNNSIVGIIVTLGCLTVVLGHVQLLDQLNYFASQSQYAAQVYSKLQVPFSLENIMASSLETAMETCQKSFKWERWNCPRSDFFLRRTSKSLSLDREDSYVNAITTAAVLYSITKNCSSGIIAGCGSCSDSPYSSQCSDNPKAAEQMLKQHTNIAFMDEFYDKISKHNYKAITNLLEKSLIKQCGCAVLGSNGLCAKEVCLQVLKPFEDIAADIRQMYEEGLQLNNTPENSRIMWDNIPLDALVYMKDSPNYCEPDAMPHWNGMRGRQCSTGSNGENLSEEDRTRCRYLCRECGYTVRPKNIVTESRCNCKFTWGFQVQCEMCVTVQRQYYCY</sequence>
<comment type="function">
    <text evidence="8">Ligand for members of the frizzled family of seven transmembrane receptors.</text>
</comment>
<dbReference type="GO" id="GO:0060070">
    <property type="term" value="P:canonical Wnt signaling pathway"/>
    <property type="evidence" value="ECO:0007669"/>
    <property type="project" value="TreeGrafter"/>
</dbReference>
<keyword evidence="6 8" id="KW-0879">Wnt signaling pathway</keyword>
<evidence type="ECO:0000256" key="1">
    <source>
        <dbReference type="ARBA" id="ARBA00004498"/>
    </source>
</evidence>
<dbReference type="CDD" id="cd19340">
    <property type="entry name" value="Wnt_Wnt8"/>
    <property type="match status" value="1"/>
</dbReference>
<dbReference type="PANTHER" id="PTHR12027">
    <property type="entry name" value="WNT RELATED"/>
    <property type="match status" value="1"/>
</dbReference>
<evidence type="ECO:0000256" key="8">
    <source>
        <dbReference type="RuleBase" id="RU003500"/>
    </source>
</evidence>
<keyword evidence="4" id="KW-0964">Secreted</keyword>
<evidence type="ECO:0000256" key="7">
    <source>
        <dbReference type="ARBA" id="ARBA00023157"/>
    </source>
</evidence>
<organism evidence="10 11">
    <name type="scientific">Lucilia cuprina</name>
    <name type="common">Green bottle fly</name>
    <name type="synonym">Australian sheep blowfly</name>
    <dbReference type="NCBI Taxonomy" id="7375"/>
    <lineage>
        <taxon>Eukaryota</taxon>
        <taxon>Metazoa</taxon>
        <taxon>Ecdysozoa</taxon>
        <taxon>Arthropoda</taxon>
        <taxon>Hexapoda</taxon>
        <taxon>Insecta</taxon>
        <taxon>Pterygota</taxon>
        <taxon>Neoptera</taxon>
        <taxon>Endopterygota</taxon>
        <taxon>Diptera</taxon>
        <taxon>Brachycera</taxon>
        <taxon>Muscomorpha</taxon>
        <taxon>Oestroidea</taxon>
        <taxon>Calliphoridae</taxon>
        <taxon>Luciliinae</taxon>
        <taxon>Lucilia</taxon>
    </lineage>
</organism>
<reference evidence="10 11" key="1">
    <citation type="journal article" date="2015" name="Nat. Commun.">
        <title>Lucilia cuprina genome unlocks parasitic fly biology to underpin future interventions.</title>
        <authorList>
            <person name="Anstead C.A."/>
            <person name="Korhonen P.K."/>
            <person name="Young N.D."/>
            <person name="Hall R.S."/>
            <person name="Jex A.R."/>
            <person name="Murali S.C."/>
            <person name="Hughes D.S."/>
            <person name="Lee S.F."/>
            <person name="Perry T."/>
            <person name="Stroehlein A.J."/>
            <person name="Ansell B.R."/>
            <person name="Breugelmans B."/>
            <person name="Hofmann A."/>
            <person name="Qu J."/>
            <person name="Dugan S."/>
            <person name="Lee S.L."/>
            <person name="Chao H."/>
            <person name="Dinh H."/>
            <person name="Han Y."/>
            <person name="Doddapaneni H.V."/>
            <person name="Worley K.C."/>
            <person name="Muzny D.M."/>
            <person name="Ioannidis P."/>
            <person name="Waterhouse R.M."/>
            <person name="Zdobnov E.M."/>
            <person name="James P.J."/>
            <person name="Bagnall N.H."/>
            <person name="Kotze A.C."/>
            <person name="Gibbs R.A."/>
            <person name="Richards S."/>
            <person name="Batterham P."/>
            <person name="Gasser R.B."/>
        </authorList>
    </citation>
    <scope>NUCLEOTIDE SEQUENCE [LARGE SCALE GENOMIC DNA]</scope>
    <source>
        <strain evidence="10 11">LS</strain>
        <tissue evidence="10">Full body</tissue>
    </source>
</reference>
<dbReference type="GO" id="GO:0005615">
    <property type="term" value="C:extracellular space"/>
    <property type="evidence" value="ECO:0007669"/>
    <property type="project" value="TreeGrafter"/>
</dbReference>
<dbReference type="OMA" id="ERRCNCK"/>
<dbReference type="GO" id="GO:0030182">
    <property type="term" value="P:neuron differentiation"/>
    <property type="evidence" value="ECO:0007669"/>
    <property type="project" value="TreeGrafter"/>
</dbReference>
<comment type="subcellular location">
    <subcellularLocation>
        <location evidence="1 8">Secreted</location>
        <location evidence="1 8">Extracellular space</location>
        <location evidence="1 8">Extracellular matrix</location>
    </subcellularLocation>
</comment>
<keyword evidence="11" id="KW-1185">Reference proteome</keyword>
<keyword evidence="7" id="KW-1015">Disulfide bond</keyword>
<protein>
    <recommendedName>
        <fullName evidence="8">Protein Wnt</fullName>
    </recommendedName>
</protein>
<evidence type="ECO:0000256" key="3">
    <source>
        <dbReference type="ARBA" id="ARBA00022473"/>
    </source>
</evidence>
<dbReference type="OrthoDB" id="5945655at2759"/>
<evidence type="ECO:0000256" key="6">
    <source>
        <dbReference type="ARBA" id="ARBA00022687"/>
    </source>
</evidence>
<dbReference type="GO" id="GO:0005109">
    <property type="term" value="F:frizzled binding"/>
    <property type="evidence" value="ECO:0007669"/>
    <property type="project" value="TreeGrafter"/>
</dbReference>
<dbReference type="SMART" id="SM00097">
    <property type="entry name" value="WNT1"/>
    <property type="match status" value="1"/>
</dbReference>
<dbReference type="Gene3D" id="3.30.2460.20">
    <property type="match status" value="1"/>
</dbReference>
<keyword evidence="5" id="KW-0272">Extracellular matrix</keyword>
<dbReference type="PRINTS" id="PR01349">
    <property type="entry name" value="WNTPROTEIN"/>
</dbReference>
<evidence type="ECO:0000256" key="4">
    <source>
        <dbReference type="ARBA" id="ARBA00022525"/>
    </source>
</evidence>
<evidence type="ECO:0000313" key="10">
    <source>
        <dbReference type="EMBL" id="KNC30657.1"/>
    </source>
</evidence>
<evidence type="ECO:0000256" key="2">
    <source>
        <dbReference type="ARBA" id="ARBA00005683"/>
    </source>
</evidence>
<dbReference type="AlphaFoldDB" id="A0A0L0CEL6"/>
<dbReference type="STRING" id="7375.A0A0L0CEL6"/>
<feature type="signal peptide" evidence="9">
    <location>
        <begin position="1"/>
        <end position="20"/>
    </location>
</feature>
<gene>
    <name evidence="10" type="ORF">FF38_11712</name>
</gene>
<dbReference type="Proteomes" id="UP000037069">
    <property type="component" value="Unassembled WGS sequence"/>
</dbReference>
<dbReference type="InterPro" id="IPR043158">
    <property type="entry name" value="Wnt_C"/>
</dbReference>
<keyword evidence="3 8" id="KW-0217">Developmental protein</keyword>
<proteinExistence type="inferred from homology"/>
<evidence type="ECO:0000256" key="5">
    <source>
        <dbReference type="ARBA" id="ARBA00022530"/>
    </source>
</evidence>
<dbReference type="Pfam" id="PF00110">
    <property type="entry name" value="wnt"/>
    <property type="match status" value="1"/>
</dbReference>
<keyword evidence="9" id="KW-0732">Signal</keyword>
<name>A0A0L0CEL6_LUCCU</name>
<dbReference type="GO" id="GO:0045165">
    <property type="term" value="P:cell fate commitment"/>
    <property type="evidence" value="ECO:0007669"/>
    <property type="project" value="TreeGrafter"/>
</dbReference>
<dbReference type="PANTHER" id="PTHR12027:SF81">
    <property type="entry name" value="WNT INHIBITOR OF DORSAL PROTEIN"/>
    <property type="match status" value="1"/>
</dbReference>
<dbReference type="EMBL" id="JRES01000501">
    <property type="protein sequence ID" value="KNC30657.1"/>
    <property type="molecule type" value="Genomic_DNA"/>
</dbReference>
<comment type="caution">
    <text evidence="10">The sequence shown here is derived from an EMBL/GenBank/DDBJ whole genome shotgun (WGS) entry which is preliminary data.</text>
</comment>